<dbReference type="KEGG" id="euc:EC1_02800"/>
<dbReference type="HOGENOM" id="CLU_2843369_0_0_9"/>
<protein>
    <submittedName>
        <fullName evidence="1">Uncharacterized protein</fullName>
    </submittedName>
</protein>
<accession>D4JCU7</accession>
<organism evidence="1 2">
    <name type="scientific">Faecalitalea cylindroides T2-87</name>
    <dbReference type="NCBI Taxonomy" id="717960"/>
    <lineage>
        <taxon>Bacteria</taxon>
        <taxon>Bacillati</taxon>
        <taxon>Bacillota</taxon>
        <taxon>Erysipelotrichia</taxon>
        <taxon>Erysipelotrichales</taxon>
        <taxon>Erysipelotrichaceae</taxon>
        <taxon>Faecalitalea</taxon>
    </lineage>
</organism>
<name>D4JCU7_9FIRM</name>
<dbReference type="AlphaFoldDB" id="D4JCU7"/>
<gene>
    <name evidence="1" type="ORF">EC1_02800</name>
</gene>
<dbReference type="Proteomes" id="UP000008801">
    <property type="component" value="Chromosome"/>
</dbReference>
<sequence length="65" mass="7466">MRKHILSKYAINFDSNSEKIFDDPTIITMTIEDSDEDEFNMRGTSCDSSIYTATVESTDEDESFQ</sequence>
<reference evidence="1 2" key="1">
    <citation type="submission" date="2010-03" db="EMBL/GenBank/DDBJ databases">
        <title>The genome sequence of Eubacterium cylindroides T2-87.</title>
        <authorList>
            <consortium name="metaHIT consortium -- http://www.metahit.eu/"/>
            <person name="Pajon A."/>
            <person name="Turner K."/>
            <person name="Parkhill J."/>
            <person name="Duncan S."/>
            <person name="Flint H."/>
        </authorList>
    </citation>
    <scope>NUCLEOTIDE SEQUENCE [LARGE SCALE GENOMIC DNA]</scope>
    <source>
        <strain evidence="1 2">T2-87</strain>
    </source>
</reference>
<evidence type="ECO:0000313" key="1">
    <source>
        <dbReference type="EMBL" id="CBK88019.1"/>
    </source>
</evidence>
<dbReference type="EMBL" id="FP929041">
    <property type="protein sequence ID" value="CBK88019.1"/>
    <property type="molecule type" value="Genomic_DNA"/>
</dbReference>
<proteinExistence type="predicted"/>
<reference evidence="1 2" key="2">
    <citation type="submission" date="2010-03" db="EMBL/GenBank/DDBJ databases">
        <authorList>
            <person name="Pajon A."/>
        </authorList>
    </citation>
    <scope>NUCLEOTIDE SEQUENCE [LARGE SCALE GENOMIC DNA]</scope>
    <source>
        <strain evidence="1 2">T2-87</strain>
    </source>
</reference>
<dbReference type="STRING" id="717960.EC1_02800"/>
<evidence type="ECO:0000313" key="2">
    <source>
        <dbReference type="Proteomes" id="UP000008801"/>
    </source>
</evidence>